<comment type="caution">
    <text evidence="2">The sequence shown here is derived from an EMBL/GenBank/DDBJ whole genome shotgun (WGS) entry which is preliminary data.</text>
</comment>
<evidence type="ECO:0000256" key="1">
    <source>
        <dbReference type="SAM" id="SignalP"/>
    </source>
</evidence>
<evidence type="ECO:0000313" key="2">
    <source>
        <dbReference type="EMBL" id="HFI91583.1"/>
    </source>
</evidence>
<keyword evidence="1" id="KW-0732">Signal</keyword>
<name>A0A7V2ZKL7_9BACT</name>
<accession>A0A7V2ZKL7</accession>
<evidence type="ECO:0008006" key="3">
    <source>
        <dbReference type="Google" id="ProtNLM"/>
    </source>
</evidence>
<protein>
    <recommendedName>
        <fullName evidence="3">Lipoprotein</fullName>
    </recommendedName>
</protein>
<proteinExistence type="predicted"/>
<feature type="chain" id="PRO_5030734790" description="Lipoprotein" evidence="1">
    <location>
        <begin position="22"/>
        <end position="143"/>
    </location>
</feature>
<reference evidence="2" key="1">
    <citation type="journal article" date="2020" name="mSystems">
        <title>Genome- and Community-Level Interaction Insights into Carbon Utilization and Element Cycling Functions of Hydrothermarchaeota in Hydrothermal Sediment.</title>
        <authorList>
            <person name="Zhou Z."/>
            <person name="Liu Y."/>
            <person name="Xu W."/>
            <person name="Pan J."/>
            <person name="Luo Z.H."/>
            <person name="Li M."/>
        </authorList>
    </citation>
    <scope>NUCLEOTIDE SEQUENCE [LARGE SCALE GENOMIC DNA]</scope>
    <source>
        <strain evidence="2">SpSt-479</strain>
    </source>
</reference>
<dbReference type="AlphaFoldDB" id="A0A7V2ZKL7"/>
<feature type="signal peptide" evidence="1">
    <location>
        <begin position="1"/>
        <end position="21"/>
    </location>
</feature>
<dbReference type="EMBL" id="DSUJ01000008">
    <property type="protein sequence ID" value="HFI91583.1"/>
    <property type="molecule type" value="Genomic_DNA"/>
</dbReference>
<organism evidence="2">
    <name type="scientific">Ignavibacterium album</name>
    <dbReference type="NCBI Taxonomy" id="591197"/>
    <lineage>
        <taxon>Bacteria</taxon>
        <taxon>Pseudomonadati</taxon>
        <taxon>Ignavibacteriota</taxon>
        <taxon>Ignavibacteria</taxon>
        <taxon>Ignavibacteriales</taxon>
        <taxon>Ignavibacteriaceae</taxon>
        <taxon>Ignavibacterium</taxon>
    </lineage>
</organism>
<gene>
    <name evidence="2" type="ORF">ENS31_08670</name>
</gene>
<sequence>MKLIFRLSVIVFSSLVLNSCATILKGYEDKVHLKNASKELSVYDLDGVEIPVVTETVNVPIKSQAGELIVQTDRFVNNYYICLRSNQPHTLLLKYNDKEKLVKVYPKVGLWWGVLDFFCGGLPWFVDAYTGAWNHFDDIDAGF</sequence>